<proteinExistence type="predicted"/>
<feature type="region of interest" description="Disordered" evidence="1">
    <location>
        <begin position="1"/>
        <end position="108"/>
    </location>
</feature>
<reference evidence="2 3" key="1">
    <citation type="submission" date="2017-04" db="EMBL/GenBank/DDBJ databases">
        <title>Presence of VIM-2 positive Pseudomonas species in chickens and their surrounding environment.</title>
        <authorList>
            <person name="Zhang R."/>
        </authorList>
    </citation>
    <scope>NUCLEOTIDE SEQUENCE [LARGE SCALE GENOMIC DNA]</scope>
    <source>
        <strain evidence="2 3">DZ-C18</strain>
    </source>
</reference>
<evidence type="ECO:0000256" key="1">
    <source>
        <dbReference type="SAM" id="MobiDB-lite"/>
    </source>
</evidence>
<feature type="compositionally biased region" description="Basic and acidic residues" evidence="1">
    <location>
        <begin position="1"/>
        <end position="11"/>
    </location>
</feature>
<protein>
    <submittedName>
        <fullName evidence="2">Uncharacterized protein</fullName>
    </submittedName>
</protein>
<evidence type="ECO:0000313" key="2">
    <source>
        <dbReference type="EMBL" id="ORL61104.1"/>
    </source>
</evidence>
<dbReference type="Proteomes" id="UP000193675">
    <property type="component" value="Unassembled WGS sequence"/>
</dbReference>
<dbReference type="RefSeq" id="WP_084858544.1">
    <property type="nucleotide sequence ID" value="NZ_JAOTEI010000027.1"/>
</dbReference>
<dbReference type="AlphaFoldDB" id="A0A1X0ZQ43"/>
<dbReference type="EMBL" id="NBWC01000034">
    <property type="protein sequence ID" value="ORL61104.1"/>
    <property type="molecule type" value="Genomic_DNA"/>
</dbReference>
<comment type="caution">
    <text evidence="2">The sequence shown here is derived from an EMBL/GenBank/DDBJ whole genome shotgun (WGS) entry which is preliminary data.</text>
</comment>
<organism evidence="2 3">
    <name type="scientific">Pseudomonas putida</name>
    <name type="common">Arthrobacter siderocapsulatus</name>
    <dbReference type="NCBI Taxonomy" id="303"/>
    <lineage>
        <taxon>Bacteria</taxon>
        <taxon>Pseudomonadati</taxon>
        <taxon>Pseudomonadota</taxon>
        <taxon>Gammaproteobacteria</taxon>
        <taxon>Pseudomonadales</taxon>
        <taxon>Pseudomonadaceae</taxon>
        <taxon>Pseudomonas</taxon>
    </lineage>
</organism>
<name>A0A1X0ZQ43_PSEPU</name>
<feature type="compositionally biased region" description="Acidic residues" evidence="1">
    <location>
        <begin position="28"/>
        <end position="43"/>
    </location>
</feature>
<gene>
    <name evidence="2" type="ORF">B7H17_21200</name>
</gene>
<feature type="compositionally biased region" description="Basic and acidic residues" evidence="1">
    <location>
        <begin position="44"/>
        <end position="59"/>
    </location>
</feature>
<evidence type="ECO:0000313" key="3">
    <source>
        <dbReference type="Proteomes" id="UP000193675"/>
    </source>
</evidence>
<sequence length="214" mass="23553">MIDDDKLKVDVQDEGIDESVPMTAEPEQPAEAELEAPQDSAEPEPEHPEESDEPEHGESEDPVEPEREEPEEPAKLDQSGTLEIIASSVGPIDPLGPLGLRGRVGKEGPDLTNAEHEAFDKVQTHVHFVFQDVLSNHGLDPSGDWLIHIKDDFSERSPAAMFLTWALITGNLQKPALVEYEDHRTGEVLADTDGTFWAALQETFDIMMKVGVIA</sequence>
<dbReference type="OrthoDB" id="9970360at2"/>
<accession>A0A1X0ZQ43</accession>
<feature type="compositionally biased region" description="Acidic residues" evidence="1">
    <location>
        <begin position="60"/>
        <end position="71"/>
    </location>
</feature>